<dbReference type="Gene3D" id="3.20.20.80">
    <property type="entry name" value="Glycosidases"/>
    <property type="match status" value="1"/>
</dbReference>
<keyword evidence="5" id="KW-1185">Reference proteome</keyword>
<dbReference type="Proteomes" id="UP001208689">
    <property type="component" value="Chromosome"/>
</dbReference>
<evidence type="ECO:0000313" key="5">
    <source>
        <dbReference type="Proteomes" id="UP001208689"/>
    </source>
</evidence>
<feature type="domain" description="GH18" evidence="3">
    <location>
        <begin position="40"/>
        <end position="409"/>
    </location>
</feature>
<evidence type="ECO:0000313" key="4">
    <source>
        <dbReference type="EMBL" id="UYP45845.1"/>
    </source>
</evidence>
<reference evidence="4" key="1">
    <citation type="submission" date="2022-09" db="EMBL/GenBank/DDBJ databases">
        <title>Actin cytoskeleton and complex cell architecture in an #Asgard archaeon.</title>
        <authorList>
            <person name="Ponce Toledo R.I."/>
            <person name="Schleper C."/>
            <person name="Rodrigues Oliveira T."/>
            <person name="Wollweber F."/>
            <person name="Xu J."/>
            <person name="Rittmann S."/>
            <person name="Klingl A."/>
            <person name="Pilhofer M."/>
        </authorList>
    </citation>
    <scope>NUCLEOTIDE SEQUENCE</scope>
    <source>
        <strain evidence="4">B-35</strain>
    </source>
</reference>
<dbReference type="SUPFAM" id="SSF51445">
    <property type="entry name" value="(Trans)glycosidases"/>
    <property type="match status" value="1"/>
</dbReference>
<dbReference type="InterPro" id="IPR029070">
    <property type="entry name" value="Chitinase_insertion_sf"/>
</dbReference>
<evidence type="ECO:0000256" key="2">
    <source>
        <dbReference type="ARBA" id="ARBA00023295"/>
    </source>
</evidence>
<keyword evidence="1" id="KW-0378">Hydrolase</keyword>
<proteinExistence type="predicted"/>
<dbReference type="PROSITE" id="PS51910">
    <property type="entry name" value="GH18_2"/>
    <property type="match status" value="1"/>
</dbReference>
<evidence type="ECO:0000256" key="1">
    <source>
        <dbReference type="ARBA" id="ARBA00022801"/>
    </source>
</evidence>
<dbReference type="SMART" id="SM00636">
    <property type="entry name" value="Glyco_18"/>
    <property type="match status" value="1"/>
</dbReference>
<dbReference type="PANTHER" id="PTHR11177">
    <property type="entry name" value="CHITINASE"/>
    <property type="match status" value="1"/>
</dbReference>
<dbReference type="EMBL" id="CP104013">
    <property type="protein sequence ID" value="UYP45845.1"/>
    <property type="molecule type" value="Genomic_DNA"/>
</dbReference>
<gene>
    <name evidence="4" type="ORF">NEF87_002130</name>
</gene>
<dbReference type="InterPro" id="IPR017853">
    <property type="entry name" value="GH"/>
</dbReference>
<dbReference type="Pfam" id="PF00704">
    <property type="entry name" value="Glyco_hydro_18"/>
    <property type="match status" value="1"/>
</dbReference>
<dbReference type="Gene3D" id="3.10.50.10">
    <property type="match status" value="1"/>
</dbReference>
<dbReference type="InterPro" id="IPR001223">
    <property type="entry name" value="Glyco_hydro18_cat"/>
</dbReference>
<evidence type="ECO:0000259" key="3">
    <source>
        <dbReference type="PROSITE" id="PS51910"/>
    </source>
</evidence>
<organism evidence="4 5">
    <name type="scientific">Candidatus Lokiarchaeum ossiferum</name>
    <dbReference type="NCBI Taxonomy" id="2951803"/>
    <lineage>
        <taxon>Archaea</taxon>
        <taxon>Promethearchaeati</taxon>
        <taxon>Promethearchaeota</taxon>
        <taxon>Promethearchaeia</taxon>
        <taxon>Promethearchaeales</taxon>
        <taxon>Promethearchaeaceae</taxon>
        <taxon>Candidatus Lokiarchaeum</taxon>
    </lineage>
</organism>
<dbReference type="InterPro" id="IPR011583">
    <property type="entry name" value="Chitinase_II/V-like_cat"/>
</dbReference>
<accession>A0ABY6HR16</accession>
<keyword evidence="2" id="KW-0326">Glycosidase</keyword>
<dbReference type="InterPro" id="IPR050314">
    <property type="entry name" value="Glycosyl_Hydrlase_18"/>
</dbReference>
<dbReference type="PROSITE" id="PS01095">
    <property type="entry name" value="GH18_1"/>
    <property type="match status" value="1"/>
</dbReference>
<dbReference type="InterPro" id="IPR001579">
    <property type="entry name" value="Glyco_hydro_18_chit_AS"/>
</dbReference>
<protein>
    <recommendedName>
        <fullName evidence="3">GH18 domain-containing protein</fullName>
    </recommendedName>
</protein>
<sequence length="409" mass="45501">MKKSSKKFSVVLIVIIIFGSGGYLLSHYLIKNPSQTEEDLWVAVYHPCYQWNAIEGEIPWDQISHLILGYLHLNETSETEFSLTIPNGFYGGSQLWFEQAAAFIEDGHENDVKVTCMLGGAGSNPDLIWNEATSPNNIQKFAENIQSVLKPLGFDGIDLDWENEVVHTQLVDLAKELRNNWPEAIITIPTGPTGQEAEELEPAQNYIDAFMPMTYMGIQQWGGWVIPVPLTPLYGGQRPETTPNPYSVNLTLQKWQEAGVPSSKIVMGVGGFGLVWGDSNGDGQGPIKPYSNENLNGGSAGETSYIASDNVVTWSWVKNTVEHNSKFIEAWDAVSKCTYWHAPATDDLIQVKNVYGTDISVSIIFYETSRSITEKVSYCRQKGMKGMMFWTLSQMMDGASCPILDAIKF</sequence>
<name>A0ABY6HR16_9ARCH</name>
<dbReference type="PANTHER" id="PTHR11177:SF317">
    <property type="entry name" value="CHITINASE 12-RELATED"/>
    <property type="match status" value="1"/>
</dbReference>